<evidence type="ECO:0000256" key="2">
    <source>
        <dbReference type="SAM" id="SignalP"/>
    </source>
</evidence>
<feature type="region of interest" description="Disordered" evidence="1">
    <location>
        <begin position="24"/>
        <end position="54"/>
    </location>
</feature>
<feature type="chain" id="PRO_5015686009" evidence="2">
    <location>
        <begin position="21"/>
        <end position="54"/>
    </location>
</feature>
<evidence type="ECO:0000313" key="3">
    <source>
        <dbReference type="EMBL" id="PRY22215.1"/>
    </source>
</evidence>
<reference evidence="3 4" key="1">
    <citation type="submission" date="2018-03" db="EMBL/GenBank/DDBJ databases">
        <title>Genomic Encyclopedia of Archaeal and Bacterial Type Strains, Phase II (KMG-II): from individual species to whole genera.</title>
        <authorList>
            <person name="Goeker M."/>
        </authorList>
    </citation>
    <scope>NUCLEOTIDE SEQUENCE [LARGE SCALE GENOMIC DNA]</scope>
    <source>
        <strain evidence="3 4">DSM 29328</strain>
    </source>
</reference>
<dbReference type="RefSeq" id="WP_158263574.1">
    <property type="nucleotide sequence ID" value="NZ_PVTD01000007.1"/>
</dbReference>
<proteinExistence type="predicted"/>
<feature type="signal peptide" evidence="2">
    <location>
        <begin position="1"/>
        <end position="20"/>
    </location>
</feature>
<keyword evidence="2" id="KW-0732">Signal</keyword>
<dbReference type="AlphaFoldDB" id="A0A2T0RLZ9"/>
<evidence type="ECO:0000313" key="4">
    <source>
        <dbReference type="Proteomes" id="UP000239480"/>
    </source>
</evidence>
<keyword evidence="4" id="KW-1185">Reference proteome</keyword>
<protein>
    <submittedName>
        <fullName evidence="3">Uncharacterized protein</fullName>
    </submittedName>
</protein>
<evidence type="ECO:0000256" key="1">
    <source>
        <dbReference type="SAM" id="MobiDB-lite"/>
    </source>
</evidence>
<dbReference type="Proteomes" id="UP000239480">
    <property type="component" value="Unassembled WGS sequence"/>
</dbReference>
<sequence>MRIAPPIVAVLVAVSLPLHAGAAASDGEVSVPAPEQPDSVILQADTGVPDCTDG</sequence>
<accession>A0A2T0RLZ9</accession>
<name>A0A2T0RLZ9_9RHOB</name>
<comment type="caution">
    <text evidence="3">The sequence shown here is derived from an EMBL/GenBank/DDBJ whole genome shotgun (WGS) entry which is preliminary data.</text>
</comment>
<dbReference type="EMBL" id="PVTD01000007">
    <property type="protein sequence ID" value="PRY22215.1"/>
    <property type="molecule type" value="Genomic_DNA"/>
</dbReference>
<organism evidence="3 4">
    <name type="scientific">Aliiruegeria haliotis</name>
    <dbReference type="NCBI Taxonomy" id="1280846"/>
    <lineage>
        <taxon>Bacteria</taxon>
        <taxon>Pseudomonadati</taxon>
        <taxon>Pseudomonadota</taxon>
        <taxon>Alphaproteobacteria</taxon>
        <taxon>Rhodobacterales</taxon>
        <taxon>Roseobacteraceae</taxon>
        <taxon>Aliiruegeria</taxon>
    </lineage>
</organism>
<gene>
    <name evidence="3" type="ORF">CLV78_107139</name>
</gene>